<dbReference type="PANTHER" id="PTHR10000">
    <property type="entry name" value="PHOSPHOSERINE PHOSPHATASE"/>
    <property type="match status" value="1"/>
</dbReference>
<dbReference type="InterPro" id="IPR006379">
    <property type="entry name" value="HAD-SF_hydro_IIB"/>
</dbReference>
<dbReference type="AlphaFoldDB" id="A0AAE3AKI2"/>
<dbReference type="Proteomes" id="UP001198962">
    <property type="component" value="Unassembled WGS sequence"/>
</dbReference>
<keyword evidence="1" id="KW-0378">Hydrolase</keyword>
<dbReference type="Gene3D" id="3.30.1240.10">
    <property type="match status" value="1"/>
</dbReference>
<dbReference type="Gene3D" id="3.40.50.1000">
    <property type="entry name" value="HAD superfamily/HAD-like"/>
    <property type="match status" value="1"/>
</dbReference>
<accession>A0AAE3AKI2</accession>
<dbReference type="PROSITE" id="PS01229">
    <property type="entry name" value="COF_2"/>
    <property type="match status" value="1"/>
</dbReference>
<dbReference type="GO" id="GO:0016791">
    <property type="term" value="F:phosphatase activity"/>
    <property type="evidence" value="ECO:0007669"/>
    <property type="project" value="TreeGrafter"/>
</dbReference>
<dbReference type="SFLD" id="SFLDG01140">
    <property type="entry name" value="C2.B:_Phosphomannomutase_and_P"/>
    <property type="match status" value="1"/>
</dbReference>
<dbReference type="Pfam" id="PF08282">
    <property type="entry name" value="Hydrolase_3"/>
    <property type="match status" value="1"/>
</dbReference>
<dbReference type="SFLD" id="SFLDS00003">
    <property type="entry name" value="Haloacid_Dehalogenase"/>
    <property type="match status" value="1"/>
</dbReference>
<keyword evidence="2" id="KW-1185">Reference proteome</keyword>
<dbReference type="EMBL" id="JAJEPU010000002">
    <property type="protein sequence ID" value="MCC2163529.1"/>
    <property type="molecule type" value="Genomic_DNA"/>
</dbReference>
<dbReference type="PANTHER" id="PTHR10000:SF8">
    <property type="entry name" value="HAD SUPERFAMILY HYDROLASE-LIKE, TYPE 3"/>
    <property type="match status" value="1"/>
</dbReference>
<proteinExistence type="predicted"/>
<name>A0AAE3AKI2_9FIRM</name>
<gene>
    <name evidence="1" type="ORF">LKD32_01300</name>
</gene>
<reference evidence="1" key="1">
    <citation type="submission" date="2021-10" db="EMBL/GenBank/DDBJ databases">
        <title>Anaerobic single-cell dispensing facilitates the cultivation of human gut bacteria.</title>
        <authorList>
            <person name="Afrizal A."/>
        </authorList>
    </citation>
    <scope>NUCLEOTIDE SEQUENCE</scope>
    <source>
        <strain evidence="1">CLA-AA-H274</strain>
    </source>
</reference>
<dbReference type="GO" id="GO:0000287">
    <property type="term" value="F:magnesium ion binding"/>
    <property type="evidence" value="ECO:0007669"/>
    <property type="project" value="TreeGrafter"/>
</dbReference>
<protein>
    <submittedName>
        <fullName evidence="1">Cof-type HAD-IIB family hydrolase</fullName>
    </submittedName>
</protein>
<evidence type="ECO:0000313" key="1">
    <source>
        <dbReference type="EMBL" id="MCC2163529.1"/>
    </source>
</evidence>
<comment type="caution">
    <text evidence="1">The sequence shown here is derived from an EMBL/GenBank/DDBJ whole genome shotgun (WGS) entry which is preliminary data.</text>
</comment>
<dbReference type="InterPro" id="IPR000150">
    <property type="entry name" value="Cof"/>
</dbReference>
<evidence type="ECO:0000313" key="2">
    <source>
        <dbReference type="Proteomes" id="UP001198962"/>
    </source>
</evidence>
<dbReference type="SUPFAM" id="SSF56784">
    <property type="entry name" value="HAD-like"/>
    <property type="match status" value="1"/>
</dbReference>
<dbReference type="NCBIfam" id="TIGR00099">
    <property type="entry name" value="Cof-subfamily"/>
    <property type="match status" value="1"/>
</dbReference>
<sequence>MQSEKQEIRLVAVDLDGTILHEDKSISDYTLKVLRNIVKKGVILVPASGRPLEGMKKAVLNQVDGIKYAICSNGAMLMDVPEERCICEAGIPTEKAVEALAFLEQFPTAVYAHTDQGTFREVGWEKTGLSEKYPYIKFSEGNVENLREFLKTSGVKVLKMGAFALEDGLAQKILEKGSPTPGIVFLRTGDGIVEVNSVDASKGNALCILCKKLKISMENVLAIGDNENDISMLQSVGVSVAMGNAEEDVKQVAKYVTGNNEDDGAGHFLEEWVLNRD</sequence>
<dbReference type="CDD" id="cd07516">
    <property type="entry name" value="HAD_Pase"/>
    <property type="match status" value="1"/>
</dbReference>
<dbReference type="InterPro" id="IPR036412">
    <property type="entry name" value="HAD-like_sf"/>
</dbReference>
<organism evidence="1 2">
    <name type="scientific">Brotaphodocola catenula</name>
    <dbReference type="NCBI Taxonomy" id="2885361"/>
    <lineage>
        <taxon>Bacteria</taxon>
        <taxon>Bacillati</taxon>
        <taxon>Bacillota</taxon>
        <taxon>Clostridia</taxon>
        <taxon>Lachnospirales</taxon>
        <taxon>Lachnospiraceae</taxon>
        <taxon>Brotaphodocola</taxon>
    </lineage>
</organism>
<dbReference type="RefSeq" id="WP_308450372.1">
    <property type="nucleotide sequence ID" value="NZ_JAJEPU010000002.1"/>
</dbReference>
<dbReference type="NCBIfam" id="TIGR01484">
    <property type="entry name" value="HAD-SF-IIB"/>
    <property type="match status" value="1"/>
</dbReference>
<dbReference type="GO" id="GO:0005829">
    <property type="term" value="C:cytosol"/>
    <property type="evidence" value="ECO:0007669"/>
    <property type="project" value="TreeGrafter"/>
</dbReference>
<dbReference type="InterPro" id="IPR023214">
    <property type="entry name" value="HAD_sf"/>
</dbReference>